<dbReference type="PANTHER" id="PTHR23155">
    <property type="entry name" value="DISEASE RESISTANCE PROTEIN RP"/>
    <property type="match status" value="1"/>
</dbReference>
<evidence type="ECO:0000259" key="14">
    <source>
        <dbReference type="Pfam" id="PF12061"/>
    </source>
</evidence>
<dbReference type="PRINTS" id="PR00364">
    <property type="entry name" value="DISEASERSIST"/>
</dbReference>
<dbReference type="GO" id="GO:0005524">
    <property type="term" value="F:ATP binding"/>
    <property type="evidence" value="ECO:0007669"/>
    <property type="project" value="UniProtKB-KW"/>
</dbReference>
<evidence type="ECO:0000256" key="1">
    <source>
        <dbReference type="ARBA" id="ARBA00002074"/>
    </source>
</evidence>
<evidence type="ECO:0000256" key="5">
    <source>
        <dbReference type="ARBA" id="ARBA00022490"/>
    </source>
</evidence>
<evidence type="ECO:0000313" key="18">
    <source>
        <dbReference type="EMBL" id="CAI9095767.1"/>
    </source>
</evidence>
<dbReference type="Gene3D" id="3.40.50.300">
    <property type="entry name" value="P-loop containing nucleotide triphosphate hydrolases"/>
    <property type="match status" value="1"/>
</dbReference>
<dbReference type="InterPro" id="IPR058922">
    <property type="entry name" value="WHD_DRP"/>
</dbReference>
<dbReference type="PANTHER" id="PTHR23155:SF1152">
    <property type="entry name" value="AAA+ ATPASE DOMAIN-CONTAINING PROTEIN"/>
    <property type="match status" value="1"/>
</dbReference>
<dbReference type="Proteomes" id="UP001161247">
    <property type="component" value="Chromosome 2"/>
</dbReference>
<dbReference type="FunFam" id="1.10.10.10:FF:000322">
    <property type="entry name" value="Probable disease resistance protein At1g63360"/>
    <property type="match status" value="1"/>
</dbReference>
<dbReference type="CDD" id="cd14798">
    <property type="entry name" value="RX-CC_like"/>
    <property type="match status" value="1"/>
</dbReference>
<gene>
    <name evidence="18" type="ORF">OLC1_LOCUS6664</name>
</gene>
<dbReference type="Pfam" id="PF00931">
    <property type="entry name" value="NB-ARC"/>
    <property type="match status" value="1"/>
</dbReference>
<evidence type="ECO:0000259" key="16">
    <source>
        <dbReference type="Pfam" id="PF23559"/>
    </source>
</evidence>
<reference evidence="18" key="1">
    <citation type="submission" date="2023-03" db="EMBL/GenBank/DDBJ databases">
        <authorList>
            <person name="Julca I."/>
        </authorList>
    </citation>
    <scope>NUCLEOTIDE SEQUENCE</scope>
</reference>
<dbReference type="EMBL" id="OX459119">
    <property type="protein sequence ID" value="CAI9095767.1"/>
    <property type="molecule type" value="Genomic_DNA"/>
</dbReference>
<organism evidence="18 19">
    <name type="scientific">Oldenlandia corymbosa var. corymbosa</name>
    <dbReference type="NCBI Taxonomy" id="529605"/>
    <lineage>
        <taxon>Eukaryota</taxon>
        <taxon>Viridiplantae</taxon>
        <taxon>Streptophyta</taxon>
        <taxon>Embryophyta</taxon>
        <taxon>Tracheophyta</taxon>
        <taxon>Spermatophyta</taxon>
        <taxon>Magnoliopsida</taxon>
        <taxon>eudicotyledons</taxon>
        <taxon>Gunneridae</taxon>
        <taxon>Pentapetalae</taxon>
        <taxon>asterids</taxon>
        <taxon>lamiids</taxon>
        <taxon>Gentianales</taxon>
        <taxon>Rubiaceae</taxon>
        <taxon>Rubioideae</taxon>
        <taxon>Spermacoceae</taxon>
        <taxon>Hedyotis-Oldenlandia complex</taxon>
        <taxon>Oldenlandia</taxon>
    </lineage>
</organism>
<feature type="domain" description="Late blight resistance protein R1A-like N-terminal" evidence="14">
    <location>
        <begin position="171"/>
        <end position="400"/>
    </location>
</feature>
<dbReference type="Gene3D" id="3.80.10.10">
    <property type="entry name" value="Ribonuclease Inhibitor"/>
    <property type="match status" value="1"/>
</dbReference>
<evidence type="ECO:0000259" key="15">
    <source>
        <dbReference type="Pfam" id="PF18052"/>
    </source>
</evidence>
<keyword evidence="12" id="KW-0175">Coiled coil</keyword>
<feature type="domain" description="Disease resistance R13L4/SHOC-2-like LRR" evidence="17">
    <location>
        <begin position="959"/>
        <end position="1258"/>
    </location>
</feature>
<dbReference type="GO" id="GO:0051607">
    <property type="term" value="P:defense response to virus"/>
    <property type="evidence" value="ECO:0007669"/>
    <property type="project" value="UniProtKB-ARBA"/>
</dbReference>
<feature type="domain" description="Disease resistance protein winged helix" evidence="16">
    <location>
        <begin position="838"/>
        <end position="908"/>
    </location>
</feature>
<comment type="subcellular location">
    <subcellularLocation>
        <location evidence="3">Cytoplasm</location>
    </subcellularLocation>
    <subcellularLocation>
        <location evidence="2">Membrane</location>
        <topology evidence="2">Peripheral membrane protein</topology>
    </subcellularLocation>
</comment>
<dbReference type="GO" id="GO:0009626">
    <property type="term" value="P:plant-type hypersensitive response"/>
    <property type="evidence" value="ECO:0007669"/>
    <property type="project" value="UniProtKB-KW"/>
</dbReference>
<proteinExistence type="inferred from homology"/>
<dbReference type="InterPro" id="IPR002182">
    <property type="entry name" value="NB-ARC"/>
</dbReference>
<dbReference type="Gene3D" id="1.10.8.430">
    <property type="entry name" value="Helical domain of apoptotic protease-activating factors"/>
    <property type="match status" value="1"/>
</dbReference>
<comment type="similarity">
    <text evidence="4">Belongs to the disease resistance NB-LRR family.</text>
</comment>
<keyword evidence="19" id="KW-1185">Reference proteome</keyword>
<sequence>MASILFDCIFRCCSSDPAETSPDKVPFTIIDPAAETSPDKVPFTIIDPAEISFTLTDSIHFALHQLHLLLDTKPSDREYLLLLELLRFRLRNLKAFVLYARILSNDASLGSFLAEIDDAVRRNAERINVVLPLWGYADMFQRSIASFDKGIDDWSVALLDTARQSSCLTTYEVLEIIGSFMENQAEFRSSMIEHCVEDVVYELELLEEQLTFLQTLILFITQRNTEQREDLLAHAGTVAINAGYLLLKNGVHKYNEILHRRFYYGIDFQESEQWKISTLLQQIKPIDPRVCKTYTDALTTSKLARKSLTLNDDQDMEDEALTTTKNLLNFLISFLWEVLPRNTSALVPMKDQQLELYEGLRSLRKMIHKQQENKFVLKTKEDIVAVVCDAGVFIFSLYQTNVQLDLGPLPKLLEAIKIILADLGEKDVPVPEFNYSPSTTQLAFVDSLLQKMEELISSNNAEPTAKTHVKTIQEELVFLRSFLGVILDLQHDQPELKTLGVRVLEVAYRVEDSIDSLMVGNIPDSLSTSFDSIMEEIINIKSEAKAKTPEFKSKRKEIKVKKVIRTHSHVQPKIASMTKDVVGFHDEAKSIANRVLRGLKKLQVVTIVGMPGLGKTTLAEKVYNDPSMLHRFSARAFTTVSQAVDKKRVLIDILKQVAPERYSHVSSESTAADVADQVRRSLKGRPYLVVLDDLWEAEAWECLQESFPDDSLGSRIIVTSRCHDVAPLDMLDGKPFELGQLTEEESLDLLQRNLHGGDFRPNELGDLAIQFAEICNGVPLTILIVAGILKSTSPEDWEQILASLSRGNLLDRCKDTLELSYSHLPERLKRCFLYLAAFQEDEKVSATKLLHLWMAEGFIQKVEMKRLSDVAEEYLNDLIGRSLLMVAERKFDGRVKTCRVHDLLHELCSQKAKDDQFFYFLEGGYEELSAFNEPRYLRRLCIHSSAKHFVESKISCSRVRSLRFKHYEESRTRNFSFMHMCRLLRVLDLEQVCLAGEIPNEIGLLVWLAYLAIRYQYEGIPPSVGNLSNLETFIVHKEFESVISLADSFWNLRKLKHFYVRRASAVLPLENLDNSPDLYELDKICGLMLPLDCNMERVMRKFPNIRKLRCELCGFHNHGGNLVQVVIPDFLSQLVSLYLLVDKDEIPEHMRFDISLPANLKKLTLWGFHLSERSPSSIGRLPNLEILELISVEFEGNTWRMEEEEFSKLRYLKLDFSSLRTWSGSDDQFGCLEKLKLSYCLDLEEIPSCLESITMLQMIKVKSCHKAVEESVEKIEEVQAEYGNSDLNVFIR</sequence>
<evidence type="ECO:0000256" key="4">
    <source>
        <dbReference type="ARBA" id="ARBA00008894"/>
    </source>
</evidence>
<dbReference type="InterPro" id="IPR032675">
    <property type="entry name" value="LRR_dom_sf"/>
</dbReference>
<evidence type="ECO:0000256" key="8">
    <source>
        <dbReference type="ARBA" id="ARBA00022737"/>
    </source>
</evidence>
<evidence type="ECO:0000259" key="13">
    <source>
        <dbReference type="Pfam" id="PF00931"/>
    </source>
</evidence>
<evidence type="ECO:0000313" key="19">
    <source>
        <dbReference type="Proteomes" id="UP001161247"/>
    </source>
</evidence>
<keyword evidence="7" id="KW-0381">Hypersensitive response</keyword>
<feature type="domain" description="Disease resistance N-terminal" evidence="15">
    <location>
        <begin position="444"/>
        <end position="519"/>
    </location>
</feature>
<dbReference type="Pfam" id="PF23559">
    <property type="entry name" value="WHD_DRP"/>
    <property type="match status" value="1"/>
</dbReference>
<protein>
    <submittedName>
        <fullName evidence="18">OLC1v1031773C1</fullName>
    </submittedName>
</protein>
<name>A0AAV1CK16_OLDCO</name>
<dbReference type="InterPro" id="IPR055414">
    <property type="entry name" value="LRR_R13L4/SHOC2-like"/>
</dbReference>
<dbReference type="Gene3D" id="1.10.10.10">
    <property type="entry name" value="Winged helix-like DNA-binding domain superfamily/Winged helix DNA-binding domain"/>
    <property type="match status" value="1"/>
</dbReference>
<keyword evidence="5" id="KW-0963">Cytoplasm</keyword>
<dbReference type="InterPro" id="IPR041118">
    <property type="entry name" value="Rx_N"/>
</dbReference>
<keyword evidence="10" id="KW-0611">Plant defense</keyword>
<comment type="function">
    <text evidence="1">Confers resistance to late blight (Phytophthora infestans) races carrying the avirulence gene Avr1. Resistance proteins guard the plant against pathogens that contain an appropriate avirulence protein via an indirect interaction with this avirulence protein. That triggers a defense system including the hypersensitive response, which restricts the pathogen growth.</text>
</comment>
<dbReference type="InterPro" id="IPR036388">
    <property type="entry name" value="WH-like_DNA-bd_sf"/>
</dbReference>
<evidence type="ECO:0000259" key="17">
    <source>
        <dbReference type="Pfam" id="PF23598"/>
    </source>
</evidence>
<dbReference type="Pfam" id="PF18052">
    <property type="entry name" value="Rx_N"/>
    <property type="match status" value="1"/>
</dbReference>
<evidence type="ECO:0000256" key="11">
    <source>
        <dbReference type="ARBA" id="ARBA00022840"/>
    </source>
</evidence>
<dbReference type="SUPFAM" id="SSF52058">
    <property type="entry name" value="L domain-like"/>
    <property type="match status" value="1"/>
</dbReference>
<dbReference type="GO" id="GO:0016020">
    <property type="term" value="C:membrane"/>
    <property type="evidence" value="ECO:0007669"/>
    <property type="project" value="UniProtKB-SubCell"/>
</dbReference>
<dbReference type="InterPro" id="IPR042197">
    <property type="entry name" value="Apaf_helical"/>
</dbReference>
<dbReference type="GO" id="GO:0043531">
    <property type="term" value="F:ADP binding"/>
    <property type="evidence" value="ECO:0007669"/>
    <property type="project" value="InterPro"/>
</dbReference>
<dbReference type="InterPro" id="IPR038005">
    <property type="entry name" value="RX-like_CC"/>
</dbReference>
<dbReference type="InterPro" id="IPR021929">
    <property type="entry name" value="R1A-like_N"/>
</dbReference>
<evidence type="ECO:0000256" key="3">
    <source>
        <dbReference type="ARBA" id="ARBA00004496"/>
    </source>
</evidence>
<dbReference type="Pfam" id="PF23598">
    <property type="entry name" value="LRR_14"/>
    <property type="match status" value="1"/>
</dbReference>
<dbReference type="InterPro" id="IPR027417">
    <property type="entry name" value="P-loop_NTPase"/>
</dbReference>
<evidence type="ECO:0000256" key="12">
    <source>
        <dbReference type="ARBA" id="ARBA00023054"/>
    </source>
</evidence>
<dbReference type="FunFam" id="3.40.50.300:FF:001091">
    <property type="entry name" value="Probable disease resistance protein At1g61300"/>
    <property type="match status" value="1"/>
</dbReference>
<dbReference type="Pfam" id="PF12061">
    <property type="entry name" value="NB-LRR"/>
    <property type="match status" value="1"/>
</dbReference>
<keyword evidence="8" id="KW-0677">Repeat</keyword>
<accession>A0AAV1CK16</accession>
<dbReference type="GO" id="GO:0005737">
    <property type="term" value="C:cytoplasm"/>
    <property type="evidence" value="ECO:0007669"/>
    <property type="project" value="UniProtKB-SubCell"/>
</dbReference>
<evidence type="ECO:0000256" key="6">
    <source>
        <dbReference type="ARBA" id="ARBA00022614"/>
    </source>
</evidence>
<evidence type="ECO:0000256" key="2">
    <source>
        <dbReference type="ARBA" id="ARBA00004170"/>
    </source>
</evidence>
<keyword evidence="6" id="KW-0433">Leucine-rich repeat</keyword>
<evidence type="ECO:0000256" key="7">
    <source>
        <dbReference type="ARBA" id="ARBA00022667"/>
    </source>
</evidence>
<keyword evidence="9" id="KW-0547">Nucleotide-binding</keyword>
<dbReference type="SUPFAM" id="SSF52540">
    <property type="entry name" value="P-loop containing nucleoside triphosphate hydrolases"/>
    <property type="match status" value="1"/>
</dbReference>
<dbReference type="InterPro" id="IPR044974">
    <property type="entry name" value="Disease_R_plants"/>
</dbReference>
<feature type="domain" description="NB-ARC" evidence="13">
    <location>
        <begin position="590"/>
        <end position="752"/>
    </location>
</feature>
<keyword evidence="11" id="KW-0067">ATP-binding</keyword>
<evidence type="ECO:0000256" key="10">
    <source>
        <dbReference type="ARBA" id="ARBA00022821"/>
    </source>
</evidence>
<evidence type="ECO:0000256" key="9">
    <source>
        <dbReference type="ARBA" id="ARBA00022741"/>
    </source>
</evidence>